<proteinExistence type="predicted"/>
<dbReference type="OrthoDB" id="5593170at2"/>
<protein>
    <recommendedName>
        <fullName evidence="4">Sel1 repeat family protein</fullName>
    </recommendedName>
</protein>
<dbReference type="RefSeq" id="WP_107297915.1">
    <property type="nucleotide sequence ID" value="NZ_PYMB01000002.1"/>
</dbReference>
<dbReference type="AlphaFoldDB" id="A0A2T3NI22"/>
<gene>
    <name evidence="2" type="ORF">C9J01_09665</name>
</gene>
<organism evidence="2 3">
    <name type="scientific">Photobacterium rosenbergii</name>
    <dbReference type="NCBI Taxonomy" id="294936"/>
    <lineage>
        <taxon>Bacteria</taxon>
        <taxon>Pseudomonadati</taxon>
        <taxon>Pseudomonadota</taxon>
        <taxon>Gammaproteobacteria</taxon>
        <taxon>Vibrionales</taxon>
        <taxon>Vibrionaceae</taxon>
        <taxon>Photobacterium</taxon>
    </lineage>
</organism>
<evidence type="ECO:0000256" key="1">
    <source>
        <dbReference type="SAM" id="SignalP"/>
    </source>
</evidence>
<name>A0A2T3NI22_9GAMM</name>
<feature type="chain" id="PRO_5015482471" description="Sel1 repeat family protein" evidence="1">
    <location>
        <begin position="29"/>
        <end position="209"/>
    </location>
</feature>
<feature type="signal peptide" evidence="1">
    <location>
        <begin position="1"/>
        <end position="28"/>
    </location>
</feature>
<evidence type="ECO:0000313" key="2">
    <source>
        <dbReference type="EMBL" id="PSW14675.1"/>
    </source>
</evidence>
<evidence type="ECO:0008006" key="4">
    <source>
        <dbReference type="Google" id="ProtNLM"/>
    </source>
</evidence>
<accession>A0A2T3NI22</accession>
<sequence length="209" mass="24478">MLILRPMGQLSLFLFITSLLLSPLPLQAAQEEVPYCHRYADFNFPDYMALWNEEEPELTASTYFSMLNMAASSADKTFLSELFSQIGRTFLIREDLEQAKYYLAQAEVYLGDAEPRARAYFLREKARYYAYSEQQEQANELLLESWDISKQEQYEQLAIETALDLSDNSIAKLNQEDRDHWRQIAERLAASTKDERAKIWVLQNQSRFI</sequence>
<reference evidence="2 3" key="1">
    <citation type="submission" date="2018-03" db="EMBL/GenBank/DDBJ databases">
        <title>Whole genome sequencing of Histamine producing bacteria.</title>
        <authorList>
            <person name="Butler K."/>
        </authorList>
    </citation>
    <scope>NUCLEOTIDE SEQUENCE [LARGE SCALE GENOMIC DNA]</scope>
    <source>
        <strain evidence="2 3">DSM 19138</strain>
    </source>
</reference>
<evidence type="ECO:0000313" key="3">
    <source>
        <dbReference type="Proteomes" id="UP000241346"/>
    </source>
</evidence>
<keyword evidence="1" id="KW-0732">Signal</keyword>
<comment type="caution">
    <text evidence="2">The sequence shown here is derived from an EMBL/GenBank/DDBJ whole genome shotgun (WGS) entry which is preliminary data.</text>
</comment>
<dbReference type="EMBL" id="PYMB01000002">
    <property type="protein sequence ID" value="PSW14675.1"/>
    <property type="molecule type" value="Genomic_DNA"/>
</dbReference>
<dbReference type="Proteomes" id="UP000241346">
    <property type="component" value="Unassembled WGS sequence"/>
</dbReference>